<dbReference type="SUPFAM" id="SSF54637">
    <property type="entry name" value="Thioesterase/thiol ester dehydrase-isomerase"/>
    <property type="match status" value="1"/>
</dbReference>
<dbReference type="EC" id="1.1.1.108" evidence="1"/>
<dbReference type="InterPro" id="IPR050563">
    <property type="entry name" value="4-hydroxybenzoyl-CoA_TE"/>
</dbReference>
<dbReference type="PANTHER" id="PTHR31793">
    <property type="entry name" value="4-HYDROXYBENZOYL-COA THIOESTERASE FAMILY MEMBER"/>
    <property type="match status" value="1"/>
</dbReference>
<dbReference type="AlphaFoldDB" id="A0A6S6YYN9"/>
<sequence>MTHALPSTTLAVDPAWIDAYGHLNAAHYVGIFDRVGFELLGQVGVGLDYTEATRCGIYTMNIYVAYLREVLEGDPLMLRIRLLEADNKRLMCMMELIQTRDGYLAATMEQLSLHVNLDTRRATPFPDALAQRLARTVEEHAAHPLPKEYRRLLPLKGAR</sequence>
<keyword evidence="1" id="KW-0560">Oxidoreductase</keyword>
<dbReference type="GO" id="GO:0047728">
    <property type="term" value="F:carnitine 3-dehydrogenase activity"/>
    <property type="evidence" value="ECO:0007669"/>
    <property type="project" value="UniProtKB-EC"/>
</dbReference>
<dbReference type="CDD" id="cd00586">
    <property type="entry name" value="4HBT"/>
    <property type="match status" value="1"/>
</dbReference>
<evidence type="ECO:0000313" key="1">
    <source>
        <dbReference type="EMBL" id="CAB3653502.1"/>
    </source>
</evidence>
<proteinExistence type="predicted"/>
<accession>A0A6S6YYN9</accession>
<name>A0A6S6YYN9_9BURK</name>
<dbReference type="InterPro" id="IPR029069">
    <property type="entry name" value="HotDog_dom_sf"/>
</dbReference>
<dbReference type="RefSeq" id="WP_175168458.1">
    <property type="nucleotide sequence ID" value="NZ_CADIJQ010000001.1"/>
</dbReference>
<dbReference type="Proteomes" id="UP000494269">
    <property type="component" value="Unassembled WGS sequence"/>
</dbReference>
<keyword evidence="2" id="KW-1185">Reference proteome</keyword>
<dbReference type="Gene3D" id="3.10.129.10">
    <property type="entry name" value="Hotdog Thioesterase"/>
    <property type="match status" value="1"/>
</dbReference>
<dbReference type="PANTHER" id="PTHR31793:SF2">
    <property type="entry name" value="BLR1345 PROTEIN"/>
    <property type="match status" value="1"/>
</dbReference>
<reference evidence="1 2" key="1">
    <citation type="submission" date="2020-04" db="EMBL/GenBank/DDBJ databases">
        <authorList>
            <person name="De Canck E."/>
        </authorList>
    </citation>
    <scope>NUCLEOTIDE SEQUENCE [LARGE SCALE GENOMIC DNA]</scope>
    <source>
        <strain evidence="1 2">LMG 3441</strain>
    </source>
</reference>
<dbReference type="EMBL" id="CADIJQ010000001">
    <property type="protein sequence ID" value="CAB3653502.1"/>
    <property type="molecule type" value="Genomic_DNA"/>
</dbReference>
<dbReference type="Pfam" id="PF13279">
    <property type="entry name" value="4HBT_2"/>
    <property type="match status" value="1"/>
</dbReference>
<gene>
    <name evidence="1" type="primary">lcdH_1</name>
    <name evidence="1" type="ORF">LMG3441_00173</name>
</gene>
<protein>
    <submittedName>
        <fullName evidence="1">L-carnitine dehydrogenase</fullName>
        <ecNumber evidence="1">1.1.1.108</ecNumber>
    </submittedName>
</protein>
<organism evidence="1 2">
    <name type="scientific">Achromobacter kerstersii</name>
    <dbReference type="NCBI Taxonomy" id="1353890"/>
    <lineage>
        <taxon>Bacteria</taxon>
        <taxon>Pseudomonadati</taxon>
        <taxon>Pseudomonadota</taxon>
        <taxon>Betaproteobacteria</taxon>
        <taxon>Burkholderiales</taxon>
        <taxon>Alcaligenaceae</taxon>
        <taxon>Achromobacter</taxon>
    </lineage>
</organism>
<dbReference type="GO" id="GO:0047617">
    <property type="term" value="F:fatty acyl-CoA hydrolase activity"/>
    <property type="evidence" value="ECO:0007669"/>
    <property type="project" value="TreeGrafter"/>
</dbReference>
<evidence type="ECO:0000313" key="2">
    <source>
        <dbReference type="Proteomes" id="UP000494269"/>
    </source>
</evidence>